<proteinExistence type="predicted"/>
<evidence type="ECO:0000256" key="1">
    <source>
        <dbReference type="PIRSR" id="PIRSR018774-1"/>
    </source>
</evidence>
<dbReference type="KEGG" id="mok:Metok_0609"/>
<evidence type="ECO:0000313" key="4">
    <source>
        <dbReference type="Proteomes" id="UP000009296"/>
    </source>
</evidence>
<dbReference type="EMBL" id="CP002792">
    <property type="protein sequence ID" value="AEH06589.1"/>
    <property type="molecule type" value="Genomic_DNA"/>
</dbReference>
<evidence type="ECO:0000259" key="2">
    <source>
        <dbReference type="PROSITE" id="PS51278"/>
    </source>
</evidence>
<gene>
    <name evidence="3" type="ordered locus">Metok_0609</name>
</gene>
<dbReference type="Proteomes" id="UP000009296">
    <property type="component" value="Chromosome"/>
</dbReference>
<dbReference type="AlphaFoldDB" id="F8ALP1"/>
<dbReference type="STRING" id="647113.Metok_0609"/>
<feature type="domain" description="Glutamine amidotransferase type-2" evidence="2">
    <location>
        <begin position="2"/>
        <end position="361"/>
    </location>
</feature>
<sequence length="361" mass="41567">MCGIIGFMSRKKRLISGDKIAIALDSLKERGNGQGSGYVGYGIYPKYKDSYAIHVFLDNEPHYNEIKENVKKTLEKYGYVLKDEEIPTKEGVLEKEHIPWRFFYDFDEKYRDVEEDTMVKIVMEINDKIDGAFVFSSGKNLGVFKASGWPKEVAEFYKLDEYKGYMWLSHARYPTNTRGWWGGAHPFNLLNWSVVHNGEITSYGTNKRYVESFGYKCRLLTDTEVVSYIFDLLIRKHKLPVEYALSAIAPRFWKEIDNMPEEERKIHEAIRMTYGSATLNGPFAIIVGTHEGMMFMNGDIEKENAMVGLTDRIKLRPLVAAEKDDLTFVSSEEAAIRKICPELDRVWMPDAGIPVIARVEK</sequence>
<dbReference type="HOGENOM" id="CLU_061941_0_0_2"/>
<name>F8ALP1_METOI</name>
<accession>F8ALP1</accession>
<protein>
    <submittedName>
        <fullName evidence="3">Glutamine amidotransferase class-II</fullName>
    </submittedName>
</protein>
<dbReference type="GO" id="GO:0016740">
    <property type="term" value="F:transferase activity"/>
    <property type="evidence" value="ECO:0007669"/>
    <property type="project" value="UniProtKB-KW"/>
</dbReference>
<dbReference type="InterPro" id="IPR017932">
    <property type="entry name" value="GATase_2_dom"/>
</dbReference>
<dbReference type="PIRSF" id="PIRSF018774">
    <property type="entry name" value="GOGAT_lg_dom1"/>
    <property type="match status" value="1"/>
</dbReference>
<dbReference type="InterPro" id="IPR029055">
    <property type="entry name" value="Ntn_hydrolases_N"/>
</dbReference>
<keyword evidence="3" id="KW-0315">Glutamine amidotransferase</keyword>
<dbReference type="CDD" id="cd01907">
    <property type="entry name" value="GlxB"/>
    <property type="match status" value="1"/>
</dbReference>
<dbReference type="Pfam" id="PF00310">
    <property type="entry name" value="GATase_2"/>
    <property type="match status" value="1"/>
</dbReference>
<organism evidence="3 4">
    <name type="scientific">Methanothermococcus okinawensis (strain DSM 14208 / JCM 11175 / IH1)</name>
    <dbReference type="NCBI Taxonomy" id="647113"/>
    <lineage>
        <taxon>Archaea</taxon>
        <taxon>Methanobacteriati</taxon>
        <taxon>Methanobacteriota</taxon>
        <taxon>Methanomada group</taxon>
        <taxon>Methanococci</taxon>
        <taxon>Methanococcales</taxon>
        <taxon>Methanococcaceae</taxon>
        <taxon>Methanothermococcus</taxon>
    </lineage>
</organism>
<dbReference type="GeneID" id="10772745"/>
<dbReference type="InterPro" id="IPR012375">
    <property type="entry name" value="Glu_synth_lsu_1"/>
</dbReference>
<dbReference type="Gene3D" id="3.60.20.10">
    <property type="entry name" value="Glutamine Phosphoribosylpyrophosphate, subunit 1, domain 1"/>
    <property type="match status" value="1"/>
</dbReference>
<dbReference type="SUPFAM" id="SSF56235">
    <property type="entry name" value="N-terminal nucleophile aminohydrolases (Ntn hydrolases)"/>
    <property type="match status" value="1"/>
</dbReference>
<dbReference type="MEROPS" id="C44.A09"/>
<keyword evidence="4" id="KW-1185">Reference proteome</keyword>
<dbReference type="OrthoDB" id="372195at2157"/>
<reference evidence="3" key="1">
    <citation type="submission" date="2011-05" db="EMBL/GenBank/DDBJ databases">
        <title>Complete sequence of chromosome of Methanothermococcus okinawensis IH1.</title>
        <authorList>
            <consortium name="US DOE Joint Genome Institute"/>
            <person name="Lucas S."/>
            <person name="Han J."/>
            <person name="Lapidus A."/>
            <person name="Cheng J.-F."/>
            <person name="Goodwin L."/>
            <person name="Pitluck S."/>
            <person name="Peters L."/>
            <person name="Mikhailova N."/>
            <person name="Held B."/>
            <person name="Han C."/>
            <person name="Tapia R."/>
            <person name="Land M."/>
            <person name="Hauser L."/>
            <person name="Kyrpides N."/>
            <person name="Ivanova N."/>
            <person name="Pagani I."/>
            <person name="Sieprawska-Lupa M."/>
            <person name="Takai K."/>
            <person name="Miyazaki J."/>
            <person name="Whitman W."/>
            <person name="Woyke T."/>
        </authorList>
    </citation>
    <scope>NUCLEOTIDE SEQUENCE</scope>
    <source>
        <strain evidence="3">IH1</strain>
    </source>
</reference>
<dbReference type="eggNOG" id="arCOG00095">
    <property type="taxonomic scope" value="Archaea"/>
</dbReference>
<dbReference type="RefSeq" id="WP_013866775.1">
    <property type="nucleotide sequence ID" value="NC_015636.1"/>
</dbReference>
<dbReference type="PROSITE" id="PS51278">
    <property type="entry name" value="GATASE_TYPE_2"/>
    <property type="match status" value="1"/>
</dbReference>
<evidence type="ECO:0000313" key="3">
    <source>
        <dbReference type="EMBL" id="AEH06589.1"/>
    </source>
</evidence>
<feature type="active site" description="For GATase activity" evidence="1">
    <location>
        <position position="2"/>
    </location>
</feature>